<dbReference type="EMBL" id="JACERN010000017">
    <property type="protein sequence ID" value="MBA4707733.1"/>
    <property type="molecule type" value="Genomic_DNA"/>
</dbReference>
<comment type="caution">
    <text evidence="2">The sequence shown here is derived from an EMBL/GenBank/DDBJ whole genome shotgun (WGS) entry which is preliminary data.</text>
</comment>
<dbReference type="Pfam" id="PF00126">
    <property type="entry name" value="HTH_1"/>
    <property type="match status" value="1"/>
</dbReference>
<gene>
    <name evidence="2" type="ORF">H2Z84_04925</name>
</gene>
<dbReference type="InterPro" id="IPR036388">
    <property type="entry name" value="WH-like_DNA-bd_sf"/>
</dbReference>
<dbReference type="Gene3D" id="1.10.10.10">
    <property type="entry name" value="Winged helix-like DNA-binding domain superfamily/Winged helix DNA-binding domain"/>
    <property type="match status" value="1"/>
</dbReference>
<dbReference type="AlphaFoldDB" id="A0A838XYF8"/>
<dbReference type="InterPro" id="IPR036390">
    <property type="entry name" value="WH_DNA-bd_sf"/>
</dbReference>
<accession>A0A838XYF8</accession>
<dbReference type="RefSeq" id="WP_181834981.1">
    <property type="nucleotide sequence ID" value="NZ_JACERN010000017.1"/>
</dbReference>
<keyword evidence="3" id="KW-1185">Reference proteome</keyword>
<dbReference type="InterPro" id="IPR000847">
    <property type="entry name" value="LysR_HTH_N"/>
</dbReference>
<evidence type="ECO:0000313" key="3">
    <source>
        <dbReference type="Proteomes" id="UP000545606"/>
    </source>
</evidence>
<evidence type="ECO:0000313" key="2">
    <source>
        <dbReference type="EMBL" id="MBA4707733.1"/>
    </source>
</evidence>
<reference evidence="2 3" key="1">
    <citation type="submission" date="2020-07" db="EMBL/GenBank/DDBJ databases">
        <title>Draft genome sequence of violacein-producing bacteria and related species.</title>
        <authorList>
            <person name="Wilson H.S."/>
            <person name="De Leon M.E."/>
        </authorList>
    </citation>
    <scope>NUCLEOTIDE SEQUENCE [LARGE SCALE GENOMIC DNA]</scope>
    <source>
        <strain evidence="2 3">HSC-21Su07</strain>
    </source>
</reference>
<evidence type="ECO:0000259" key="1">
    <source>
        <dbReference type="PROSITE" id="PS50931"/>
    </source>
</evidence>
<organism evidence="2 3">
    <name type="scientific">Aquitalea aquatica</name>
    <dbReference type="NCBI Taxonomy" id="3044273"/>
    <lineage>
        <taxon>Bacteria</taxon>
        <taxon>Pseudomonadati</taxon>
        <taxon>Pseudomonadota</taxon>
        <taxon>Betaproteobacteria</taxon>
        <taxon>Neisseriales</taxon>
        <taxon>Chromobacteriaceae</taxon>
        <taxon>Aquitalea</taxon>
    </lineage>
</organism>
<proteinExistence type="predicted"/>
<dbReference type="SUPFAM" id="SSF46785">
    <property type="entry name" value="Winged helix' DNA-binding domain"/>
    <property type="match status" value="1"/>
</dbReference>
<name>A0A838XYF8_9NEIS</name>
<dbReference type="Proteomes" id="UP000545606">
    <property type="component" value="Unassembled WGS sequence"/>
</dbReference>
<sequence>MGLQAFIAVAQLGSLSRAATQLHRTQGAVSR</sequence>
<dbReference type="PROSITE" id="PS50931">
    <property type="entry name" value="HTH_LYSR"/>
    <property type="match status" value="1"/>
</dbReference>
<feature type="domain" description="HTH lysR-type" evidence="1">
    <location>
        <begin position="1"/>
        <end position="31"/>
    </location>
</feature>
<protein>
    <submittedName>
        <fullName evidence="2">LysR family transcriptional regulator</fullName>
    </submittedName>
</protein>
<dbReference type="GO" id="GO:0003700">
    <property type="term" value="F:DNA-binding transcription factor activity"/>
    <property type="evidence" value="ECO:0007669"/>
    <property type="project" value="InterPro"/>
</dbReference>